<comment type="caution">
    <text evidence="8">The sequence shown here is derived from an EMBL/GenBank/DDBJ whole genome shotgun (WGS) entry which is preliminary data.</text>
</comment>
<dbReference type="PANTHER" id="PTHR38097">
    <property type="match status" value="1"/>
</dbReference>
<keyword evidence="3" id="KW-0963">Cytoplasm</keyword>
<dbReference type="EMBL" id="VTOX01000012">
    <property type="protein sequence ID" value="NKE68731.1"/>
    <property type="molecule type" value="Genomic_DNA"/>
</dbReference>
<comment type="similarity">
    <text evidence="2">Belongs to the histone-like protein H-NS family.</text>
</comment>
<keyword evidence="4" id="KW-0238">DNA-binding</keyword>
<evidence type="ECO:0000256" key="1">
    <source>
        <dbReference type="ARBA" id="ARBA00004453"/>
    </source>
</evidence>
<keyword evidence="5" id="KW-0175">Coiled coil</keyword>
<evidence type="ECO:0000256" key="3">
    <source>
        <dbReference type="ARBA" id="ARBA00022490"/>
    </source>
</evidence>
<accession>A0A7X6DK95</accession>
<protein>
    <submittedName>
        <fullName evidence="8">H-NS histone family protein</fullName>
    </submittedName>
</protein>
<evidence type="ECO:0000259" key="7">
    <source>
        <dbReference type="SMART" id="SM00528"/>
    </source>
</evidence>
<evidence type="ECO:0000256" key="2">
    <source>
        <dbReference type="ARBA" id="ARBA00010610"/>
    </source>
</evidence>
<dbReference type="Pfam" id="PF00816">
    <property type="entry name" value="Histone_HNS"/>
    <property type="match status" value="1"/>
</dbReference>
<dbReference type="GO" id="GO:0009295">
    <property type="term" value="C:nucleoid"/>
    <property type="evidence" value="ECO:0007669"/>
    <property type="project" value="UniProtKB-SubCell"/>
</dbReference>
<dbReference type="InterPro" id="IPR037150">
    <property type="entry name" value="H-NS_C_dom_sf"/>
</dbReference>
<feature type="region of interest" description="Disordered" evidence="6">
    <location>
        <begin position="44"/>
        <end position="83"/>
    </location>
</feature>
<keyword evidence="9" id="KW-1185">Reference proteome</keyword>
<reference evidence="8 9" key="1">
    <citation type="journal article" date="2020" name="Nature">
        <title>Bacterial chemolithoautotrophy via manganese oxidation.</title>
        <authorList>
            <person name="Yu H."/>
            <person name="Leadbetter J.R."/>
        </authorList>
    </citation>
    <scope>NUCLEOTIDE SEQUENCE [LARGE SCALE GENOMIC DNA]</scope>
    <source>
        <strain evidence="8 9">RBP-1</strain>
    </source>
</reference>
<organism evidence="8 9">
    <name type="scientific">Ramlibacter lithotrophicus</name>
    <dbReference type="NCBI Taxonomy" id="2606681"/>
    <lineage>
        <taxon>Bacteria</taxon>
        <taxon>Pseudomonadati</taxon>
        <taxon>Pseudomonadota</taxon>
        <taxon>Betaproteobacteria</taxon>
        <taxon>Burkholderiales</taxon>
        <taxon>Comamonadaceae</taxon>
        <taxon>Ramlibacter</taxon>
    </lineage>
</organism>
<evidence type="ECO:0000256" key="4">
    <source>
        <dbReference type="ARBA" id="ARBA00023125"/>
    </source>
</evidence>
<dbReference type="InterPro" id="IPR027444">
    <property type="entry name" value="H-NS_C_dom"/>
</dbReference>
<evidence type="ECO:0000256" key="5">
    <source>
        <dbReference type="SAM" id="Coils"/>
    </source>
</evidence>
<dbReference type="AlphaFoldDB" id="A0A7X6DK95"/>
<comment type="subcellular location">
    <subcellularLocation>
        <location evidence="1">Cytoplasm</location>
        <location evidence="1">Nucleoid</location>
    </subcellularLocation>
</comment>
<evidence type="ECO:0000313" key="8">
    <source>
        <dbReference type="EMBL" id="NKE68731.1"/>
    </source>
</evidence>
<dbReference type="Proteomes" id="UP000521868">
    <property type="component" value="Unassembled WGS sequence"/>
</dbReference>
<dbReference type="GO" id="GO:0003677">
    <property type="term" value="F:DNA binding"/>
    <property type="evidence" value="ECO:0007669"/>
    <property type="project" value="UniProtKB-KW"/>
</dbReference>
<evidence type="ECO:0000313" key="9">
    <source>
        <dbReference type="Proteomes" id="UP000521868"/>
    </source>
</evidence>
<dbReference type="SMART" id="SM00528">
    <property type="entry name" value="HNS"/>
    <property type="match status" value="1"/>
</dbReference>
<dbReference type="Gene3D" id="4.10.430.10">
    <property type="entry name" value="Histone-like protein H-NS, C-terminal domain"/>
    <property type="match status" value="1"/>
</dbReference>
<feature type="domain" description="DNA-binding protein H-NS-like C-terminal" evidence="7">
    <location>
        <begin position="58"/>
        <end position="102"/>
    </location>
</feature>
<dbReference type="PANTHER" id="PTHR38097:SF2">
    <property type="entry name" value="DNA-BINDING PROTEIN STPA"/>
    <property type="match status" value="1"/>
</dbReference>
<name>A0A7X6DK95_9BURK</name>
<feature type="coiled-coil region" evidence="5">
    <location>
        <begin position="1"/>
        <end position="28"/>
    </location>
</feature>
<sequence>MATYIELMEKAQQLMAEAEQVRQKEIDAVIADIRQKMETYGLTAQDIGGAAAPRKRSTGAKGKSAVKYRGPNGETWSGGRGRKPRWVQEALKAGKKIEDFAV</sequence>
<gene>
    <name evidence="8" type="ORF">RAMLITH_23190</name>
</gene>
<dbReference type="SUPFAM" id="SSF81273">
    <property type="entry name" value="H-NS histone-like proteins"/>
    <property type="match status" value="1"/>
</dbReference>
<evidence type="ECO:0000256" key="6">
    <source>
        <dbReference type="SAM" id="MobiDB-lite"/>
    </source>
</evidence>
<proteinExistence type="inferred from homology"/>